<name>Q0N442_9ABAC</name>
<reference evidence="1 2" key="1">
    <citation type="journal article" date="2009" name="BMC Genomics">
        <title>Genomic sequence, organization and characteristics of a new nucleopolyhedrovirus isolated from Clanis bilineata larva.</title>
        <authorList>
            <person name="Zhu S.Y."/>
            <person name="Yi J.P."/>
            <person name="Shen W.D."/>
            <person name="Wang L.Q."/>
            <person name="He H.G."/>
            <person name="Wang Y."/>
            <person name="Li B."/>
            <person name="Wang W.B."/>
        </authorList>
    </citation>
    <scope>NUCLEOTIDE SEQUENCE [LARGE SCALE GENOMIC DNA]</scope>
    <source>
        <strain evidence="1">DZ1</strain>
    </source>
</reference>
<evidence type="ECO:0000313" key="2">
    <source>
        <dbReference type="Proteomes" id="UP000214353"/>
    </source>
</evidence>
<dbReference type="KEGG" id="vg:5141865"/>
<dbReference type="OrthoDB" id="24249at10239"/>
<dbReference type="Proteomes" id="UP000214353">
    <property type="component" value="Segment"/>
</dbReference>
<keyword evidence="2" id="KW-1185">Reference proteome</keyword>
<dbReference type="Pfam" id="PF06096">
    <property type="entry name" value="Baculo_8kDa"/>
    <property type="match status" value="1"/>
</dbReference>
<dbReference type="InterPro" id="IPR009289">
    <property type="entry name" value="Baculo_8kDa"/>
</dbReference>
<organism evidence="1 2">
    <name type="scientific">Clanis bilineata nucleopolyhedrovirus</name>
    <dbReference type="NCBI Taxonomy" id="1307957"/>
    <lineage>
        <taxon>Viruses</taxon>
        <taxon>Viruses incertae sedis</taxon>
        <taxon>Naldaviricetes</taxon>
        <taxon>Lefavirales</taxon>
        <taxon>Baculoviridae</taxon>
        <taxon>Alphabaculovirus</taxon>
        <taxon>Alphabaculovirus clabilineatae</taxon>
    </lineage>
</organism>
<protein>
    <submittedName>
        <fullName evidence="1">Ac111-like protein</fullName>
    </submittedName>
</protein>
<sequence length="67" mass="7979">MENTYAVHEFYNNKRKVLNSTTLHDGNILPSTYEQVLFIRKLMCKESLQYQGKQDKQFKTKGHNKEN</sequence>
<proteinExistence type="predicted"/>
<dbReference type="EMBL" id="DQ504428">
    <property type="protein sequence ID" value="ABF47401.1"/>
    <property type="molecule type" value="Genomic_DNA"/>
</dbReference>
<dbReference type="GeneID" id="5141865"/>
<dbReference type="RefSeq" id="YP_717596.1">
    <property type="nucleotide sequence ID" value="NC_008293.1"/>
</dbReference>
<accession>Q0N442</accession>
<evidence type="ECO:0000313" key="1">
    <source>
        <dbReference type="EMBL" id="ABF47401.1"/>
    </source>
</evidence>